<comment type="caution">
    <text evidence="2">The sequence shown here is derived from an EMBL/GenBank/DDBJ whole genome shotgun (WGS) entry which is preliminary data.</text>
</comment>
<gene>
    <name evidence="2" type="primary">PEPKR2</name>
    <name evidence="2" type="ORF">SPIL2461_LOCUS12444</name>
</gene>
<feature type="non-terminal residue" evidence="2">
    <location>
        <position position="525"/>
    </location>
</feature>
<organism evidence="2 3">
    <name type="scientific">Symbiodinium pilosum</name>
    <name type="common">Dinoflagellate</name>
    <dbReference type="NCBI Taxonomy" id="2952"/>
    <lineage>
        <taxon>Eukaryota</taxon>
        <taxon>Sar</taxon>
        <taxon>Alveolata</taxon>
        <taxon>Dinophyceae</taxon>
        <taxon>Suessiales</taxon>
        <taxon>Symbiodiniaceae</taxon>
        <taxon>Symbiodinium</taxon>
    </lineage>
</organism>
<sequence length="525" mass="57144">MLQLLALVAFGAVRAELGELAADDECTTDGCALSALHLRSSKRSEMTAQEESAVDTGCHDIREGEGGACWEAIMWGKNVGMPQHPDWYPGMTEDSPLSEWQFKAWNTTHPKCPRPCSVPAPGGCVNVPAPKLWKPAAAGGNLEIKVLSYNLFWWHLFKVEGGRGDSAGHLIQNTASPPYDVMGFQECEDPVRVLGHVGLLEQYEAFQGKHAICVAYRKAAWSLLEHGETDVAEDMRTEYYGTRGTQWLRLQHKGTGRKLFFVNHHGPLSVNSGGLCGGEATAHKILHVMARHGQVGDTLVLVGDFNANAASRTVQAMWPHLHHVYNSQSFGGVDNIFANLAHQDDVVETKDIGSGGSDHHAISAIISVGPRPPKVQAAAAPKAQMKSLDANCHTAAEGDGKCWEEVHWAMSQGIYEHPEWYQGLEPSSSVAKFQAKVYMENPGKCPRPCGIPNLPNVDGPTQTGPMKDGSKFSVEVLDRAQGSDSCLLEPQTEYAVAGGWYQMRKGIQDPRVCCQLCQQQGQCKA</sequence>
<evidence type="ECO:0000256" key="1">
    <source>
        <dbReference type="SAM" id="SignalP"/>
    </source>
</evidence>
<accession>A0A812SKL5</accession>
<name>A0A812SKL5_SYMPI</name>
<dbReference type="Gene3D" id="3.60.10.10">
    <property type="entry name" value="Endonuclease/exonuclease/phosphatase"/>
    <property type="match status" value="1"/>
</dbReference>
<dbReference type="InterPro" id="IPR036691">
    <property type="entry name" value="Endo/exonu/phosph_ase_sf"/>
</dbReference>
<dbReference type="AlphaFoldDB" id="A0A812SKL5"/>
<feature type="chain" id="PRO_5032319981" evidence="1">
    <location>
        <begin position="16"/>
        <end position="525"/>
    </location>
</feature>
<reference evidence="2" key="1">
    <citation type="submission" date="2021-02" db="EMBL/GenBank/DDBJ databases">
        <authorList>
            <person name="Dougan E. K."/>
            <person name="Rhodes N."/>
            <person name="Thang M."/>
            <person name="Chan C."/>
        </authorList>
    </citation>
    <scope>NUCLEOTIDE SEQUENCE</scope>
</reference>
<protein>
    <submittedName>
        <fullName evidence="2">PEPKR2 protein</fullName>
    </submittedName>
</protein>
<dbReference type="OrthoDB" id="438639at2759"/>
<feature type="signal peptide" evidence="1">
    <location>
        <begin position="1"/>
        <end position="15"/>
    </location>
</feature>
<proteinExistence type="predicted"/>
<evidence type="ECO:0000313" key="2">
    <source>
        <dbReference type="EMBL" id="CAE7485491.1"/>
    </source>
</evidence>
<dbReference type="EMBL" id="CAJNIZ010025647">
    <property type="protein sequence ID" value="CAE7485491.1"/>
    <property type="molecule type" value="Genomic_DNA"/>
</dbReference>
<keyword evidence="1" id="KW-0732">Signal</keyword>
<evidence type="ECO:0000313" key="3">
    <source>
        <dbReference type="Proteomes" id="UP000649617"/>
    </source>
</evidence>
<dbReference type="SUPFAM" id="SSF56219">
    <property type="entry name" value="DNase I-like"/>
    <property type="match status" value="1"/>
</dbReference>
<keyword evidence="3" id="KW-1185">Reference proteome</keyword>
<dbReference type="Proteomes" id="UP000649617">
    <property type="component" value="Unassembled WGS sequence"/>
</dbReference>